<dbReference type="InterPro" id="IPR002052">
    <property type="entry name" value="DNA_methylase_N6_adenine_CS"/>
</dbReference>
<dbReference type="PRINTS" id="PR00507">
    <property type="entry name" value="N12N6MTFRASE"/>
</dbReference>
<dbReference type="EC" id="2.1.1.72" evidence="1"/>
<dbReference type="Gene3D" id="3.40.50.150">
    <property type="entry name" value="Vaccinia Virus protein VP39"/>
    <property type="match status" value="1"/>
</dbReference>
<proteinExistence type="predicted"/>
<comment type="catalytic activity">
    <reaction evidence="7">
        <text>a 2'-deoxyadenosine in DNA + S-adenosyl-L-methionine = an N(6)-methyl-2'-deoxyadenosine in DNA + S-adenosyl-L-homocysteine + H(+)</text>
        <dbReference type="Rhea" id="RHEA:15197"/>
        <dbReference type="Rhea" id="RHEA-COMP:12418"/>
        <dbReference type="Rhea" id="RHEA-COMP:12419"/>
        <dbReference type="ChEBI" id="CHEBI:15378"/>
        <dbReference type="ChEBI" id="CHEBI:57856"/>
        <dbReference type="ChEBI" id="CHEBI:59789"/>
        <dbReference type="ChEBI" id="CHEBI:90615"/>
        <dbReference type="ChEBI" id="CHEBI:90616"/>
        <dbReference type="EC" id="2.1.1.72"/>
    </reaction>
</comment>
<accession>G5JSE5</accession>
<keyword evidence="4" id="KW-0949">S-adenosyl-L-methionine</keyword>
<evidence type="ECO:0000256" key="4">
    <source>
        <dbReference type="ARBA" id="ARBA00022691"/>
    </source>
</evidence>
<dbReference type="Pfam" id="PF07669">
    <property type="entry name" value="Eco57I"/>
    <property type="match status" value="1"/>
</dbReference>
<organism evidence="10 11">
    <name type="scientific">Streptococcus criceti HS-6</name>
    <dbReference type="NCBI Taxonomy" id="873449"/>
    <lineage>
        <taxon>Bacteria</taxon>
        <taxon>Bacillati</taxon>
        <taxon>Bacillota</taxon>
        <taxon>Bacilli</taxon>
        <taxon>Lactobacillales</taxon>
        <taxon>Streptococcaceae</taxon>
        <taxon>Streptococcus</taxon>
    </lineage>
</organism>
<gene>
    <name evidence="10" type="ORF">STRCR_2144</name>
</gene>
<protein>
    <recommendedName>
        <fullName evidence="1">site-specific DNA-methyltransferase (adenine-specific)</fullName>
        <ecNumber evidence="1">2.1.1.72</ecNumber>
    </recommendedName>
</protein>
<evidence type="ECO:0000256" key="3">
    <source>
        <dbReference type="ARBA" id="ARBA00022679"/>
    </source>
</evidence>
<evidence type="ECO:0000256" key="2">
    <source>
        <dbReference type="ARBA" id="ARBA00022603"/>
    </source>
</evidence>
<dbReference type="PANTHER" id="PTHR33841:SF1">
    <property type="entry name" value="DNA METHYLTRANSFERASE A"/>
    <property type="match status" value="1"/>
</dbReference>
<evidence type="ECO:0000256" key="6">
    <source>
        <dbReference type="ARBA" id="ARBA00023125"/>
    </source>
</evidence>
<keyword evidence="5" id="KW-0680">Restriction system</keyword>
<evidence type="ECO:0000313" key="11">
    <source>
        <dbReference type="Proteomes" id="UP000004322"/>
    </source>
</evidence>
<dbReference type="SUPFAM" id="SSF53335">
    <property type="entry name" value="S-adenosyl-L-methionine-dependent methyltransferases"/>
    <property type="match status" value="1"/>
</dbReference>
<dbReference type="PROSITE" id="PS00092">
    <property type="entry name" value="N6_MTASE"/>
    <property type="match status" value="1"/>
</dbReference>
<dbReference type="InterPro" id="IPR050953">
    <property type="entry name" value="N4_N6_ade-DNA_methylase"/>
</dbReference>
<dbReference type="GO" id="GO:0003677">
    <property type="term" value="F:DNA binding"/>
    <property type="evidence" value="ECO:0007669"/>
    <property type="project" value="UniProtKB-KW"/>
</dbReference>
<dbReference type="eggNOG" id="COG1002">
    <property type="taxonomic scope" value="Bacteria"/>
</dbReference>
<dbReference type="GO" id="GO:0009007">
    <property type="term" value="F:site-specific DNA-methyltransferase (adenine-specific) activity"/>
    <property type="evidence" value="ECO:0007669"/>
    <property type="project" value="UniProtKB-EC"/>
</dbReference>
<dbReference type="AlphaFoldDB" id="G5JSE5"/>
<keyword evidence="2" id="KW-0489">Methyltransferase</keyword>
<name>G5JSE5_STRCG</name>
<evidence type="ECO:0000259" key="8">
    <source>
        <dbReference type="Pfam" id="PF07669"/>
    </source>
</evidence>
<comment type="caution">
    <text evidence="10">The sequence shown here is derived from an EMBL/GenBank/DDBJ whole genome shotgun (WGS) entry which is preliminary data.</text>
</comment>
<evidence type="ECO:0000256" key="5">
    <source>
        <dbReference type="ARBA" id="ARBA00022747"/>
    </source>
</evidence>
<dbReference type="InterPro" id="IPR025931">
    <property type="entry name" value="TaqI_C"/>
</dbReference>
<evidence type="ECO:0000259" key="9">
    <source>
        <dbReference type="Pfam" id="PF12950"/>
    </source>
</evidence>
<dbReference type="Pfam" id="PF12950">
    <property type="entry name" value="TaqI_C"/>
    <property type="match status" value="1"/>
</dbReference>
<dbReference type="InterPro" id="IPR029063">
    <property type="entry name" value="SAM-dependent_MTases_sf"/>
</dbReference>
<evidence type="ECO:0000256" key="1">
    <source>
        <dbReference type="ARBA" id="ARBA00011900"/>
    </source>
</evidence>
<dbReference type="STRING" id="873449.STRCR_2144"/>
<dbReference type="GO" id="GO:0009307">
    <property type="term" value="P:DNA restriction-modification system"/>
    <property type="evidence" value="ECO:0007669"/>
    <property type="project" value="UniProtKB-KW"/>
</dbReference>
<dbReference type="InterPro" id="IPR011639">
    <property type="entry name" value="MethylTrfase_TaqI-like_dom"/>
</dbReference>
<evidence type="ECO:0000313" key="10">
    <source>
        <dbReference type="EMBL" id="EHI75341.1"/>
    </source>
</evidence>
<dbReference type="eggNOG" id="COG0827">
    <property type="taxonomic scope" value="Bacteria"/>
</dbReference>
<feature type="domain" description="Type II methyltransferase M.TaqI-like" evidence="8">
    <location>
        <begin position="355"/>
        <end position="588"/>
    </location>
</feature>
<keyword evidence="3" id="KW-0808">Transferase</keyword>
<sequence length="932" mass="106607">MDERFKVDLFRFAIADDEQFINKTRVLRLNFWKRIKEDTKCRKIINKIFFKEPSYTDESSERYGDVISAVLDTLVLRYILVRILEGRFGYENDLAKKSVAKIGLGTSLSIDQLLESKAHFDQQQKDELFASKKKAAQLSLFDLLPDEIDIQAVSEIQDEQSAYMEEMYGGDLYVSDIAKAATQIEGTLSEAEYALIWNVTSSTDLDFDLDDVTPGTIGEQYEQTLQMKLVQDEAGNWVYSKDNEKQRSQGSFYTSAQITDYIIEQTLGKRLSEIKHKLIDKESSENQKIKILRDTLNLKMADISSGGGTFLAGAVRKLGDWYTELEKVEDIKELLPKISNFKSAIEFQKYAVNHMIYGVDLDLKALIVSSFALTLESLGDTQGKLPELIGRTLIHQNSLVSLVPESLKLEWFAAYKDDIAKLYTEKKKWLSKKSNDFFEVKAKLQQIFADMASEHLRSKKYAKESLENVFVDKHMEVLEFNLPEVFFDKNGNYSGGFDIIFGNPPYIQLQGNFSDIEQGLYSNLGEFESFQKRGDIYGLFFERGVHLLKPNGLLGFITSNKYLRSGYGKTLRNFFLERTNPLLLVNLGSGMFGGATVDTSILVLEKSTNQNKLKAIDLSKRSNNPKERLENMSDYIMQNKASISYVRNESWIILSSIEQSIKSKIESIGTPLKNWEISINYGIKTGFNEAFIINADKRNEILENCQTDDERQRTAELIRPILRGRDIKRYSYMMAKLYVIAAYKGINEIITKKYPAIYSYLSQYENQLRQRGQCEGTPDKPGSKQHHWTELDNNISLEKLDDFSKQKIVYREISNNTDACIVEPNIVTNNKCYIITGKHLIYLLTILNSTIFNKFILSRANSTGGKGPDFMKNISIPIPTDDIEVLLENLYNKRISCGNGDNIEKIDKNTNNIVYSIFELSSTEIEYIETVN</sequence>
<dbReference type="GO" id="GO:0032259">
    <property type="term" value="P:methylation"/>
    <property type="evidence" value="ECO:0007669"/>
    <property type="project" value="UniProtKB-KW"/>
</dbReference>
<reference evidence="10" key="1">
    <citation type="submission" date="2011-07" db="EMBL/GenBank/DDBJ databases">
        <authorList>
            <person name="Stanhope M.J."/>
            <person name="Durkin A.S."/>
            <person name="Hostetler J."/>
            <person name="Kim M."/>
            <person name="Radune D."/>
            <person name="Singh I."/>
            <person name="Town C.D."/>
        </authorList>
    </citation>
    <scope>NUCLEOTIDE SEQUENCE [LARGE SCALE GENOMIC DNA]</scope>
    <source>
        <strain evidence="10">HS-6</strain>
    </source>
</reference>
<keyword evidence="11" id="KW-1185">Reference proteome</keyword>
<feature type="domain" description="TaqI-like C-terminal specificity" evidence="9">
    <location>
        <begin position="720"/>
        <end position="864"/>
    </location>
</feature>
<dbReference type="Proteomes" id="UP000004322">
    <property type="component" value="Unassembled WGS sequence"/>
</dbReference>
<dbReference type="EMBL" id="AEUV02000002">
    <property type="protein sequence ID" value="EHI75341.1"/>
    <property type="molecule type" value="Genomic_DNA"/>
</dbReference>
<keyword evidence="6" id="KW-0238">DNA-binding</keyword>
<dbReference type="PANTHER" id="PTHR33841">
    <property type="entry name" value="DNA METHYLTRANSFERASE YEEA-RELATED"/>
    <property type="match status" value="1"/>
</dbReference>
<evidence type="ECO:0000256" key="7">
    <source>
        <dbReference type="ARBA" id="ARBA00047942"/>
    </source>
</evidence>